<accession>A0AAD8L976</accession>
<evidence type="ECO:0000313" key="2">
    <source>
        <dbReference type="Proteomes" id="UP001229421"/>
    </source>
</evidence>
<comment type="caution">
    <text evidence="1">The sequence shown here is derived from an EMBL/GenBank/DDBJ whole genome shotgun (WGS) entry which is preliminary data.</text>
</comment>
<keyword evidence="2" id="KW-1185">Reference proteome</keyword>
<dbReference type="AlphaFoldDB" id="A0AAD8L976"/>
<evidence type="ECO:0000313" key="1">
    <source>
        <dbReference type="EMBL" id="KAK1437197.1"/>
    </source>
</evidence>
<protein>
    <submittedName>
        <fullName evidence="1">Uncharacterized protein</fullName>
    </submittedName>
</protein>
<dbReference type="EMBL" id="JAUHHV010000001">
    <property type="protein sequence ID" value="KAK1437197.1"/>
    <property type="molecule type" value="Genomic_DNA"/>
</dbReference>
<sequence>MVIVARDMVVGGLVKNMMVVVDPNEHGWAGKVCGQRLELKKVFELYLKLIRSSSYITTTQFGQELG</sequence>
<gene>
    <name evidence="1" type="ORF">QVD17_02985</name>
</gene>
<proteinExistence type="predicted"/>
<organism evidence="1 2">
    <name type="scientific">Tagetes erecta</name>
    <name type="common">African marigold</name>
    <dbReference type="NCBI Taxonomy" id="13708"/>
    <lineage>
        <taxon>Eukaryota</taxon>
        <taxon>Viridiplantae</taxon>
        <taxon>Streptophyta</taxon>
        <taxon>Embryophyta</taxon>
        <taxon>Tracheophyta</taxon>
        <taxon>Spermatophyta</taxon>
        <taxon>Magnoliopsida</taxon>
        <taxon>eudicotyledons</taxon>
        <taxon>Gunneridae</taxon>
        <taxon>Pentapetalae</taxon>
        <taxon>asterids</taxon>
        <taxon>campanulids</taxon>
        <taxon>Asterales</taxon>
        <taxon>Asteraceae</taxon>
        <taxon>Asteroideae</taxon>
        <taxon>Heliantheae alliance</taxon>
        <taxon>Tageteae</taxon>
        <taxon>Tagetes</taxon>
    </lineage>
</organism>
<name>A0AAD8L976_TARER</name>
<reference evidence="1" key="1">
    <citation type="journal article" date="2023" name="bioRxiv">
        <title>Improved chromosome-level genome assembly for marigold (Tagetes erecta).</title>
        <authorList>
            <person name="Jiang F."/>
            <person name="Yuan L."/>
            <person name="Wang S."/>
            <person name="Wang H."/>
            <person name="Xu D."/>
            <person name="Wang A."/>
            <person name="Fan W."/>
        </authorList>
    </citation>
    <scope>NUCLEOTIDE SEQUENCE</scope>
    <source>
        <strain evidence="1">WSJ</strain>
        <tissue evidence="1">Leaf</tissue>
    </source>
</reference>
<dbReference type="Proteomes" id="UP001229421">
    <property type="component" value="Unassembled WGS sequence"/>
</dbReference>